<dbReference type="Gene3D" id="3.50.4.10">
    <property type="entry name" value="Hepatocyte Growth Factor"/>
    <property type="match status" value="1"/>
</dbReference>
<reference evidence="4 5" key="1">
    <citation type="journal article" date="2013" name="Int. J. Syst. Evol. Microbiol.">
        <title>Hoeflea suaedae sp. nov., an endophytic bacterium isolated from the root of the halophyte Suaeda maritima.</title>
        <authorList>
            <person name="Chung E.J."/>
            <person name="Park J.A."/>
            <person name="Pramanik P."/>
            <person name="Bibi F."/>
            <person name="Jeon C.O."/>
            <person name="Chung Y.R."/>
        </authorList>
    </citation>
    <scope>NUCLEOTIDE SEQUENCE [LARGE SCALE GENOMIC DNA]</scope>
    <source>
        <strain evidence="4 5">YC6898</strain>
    </source>
</reference>
<feature type="domain" description="VWFA" evidence="3">
    <location>
        <begin position="28"/>
        <end position="207"/>
    </location>
</feature>
<dbReference type="PROSITE" id="PS50234">
    <property type="entry name" value="VWFA"/>
    <property type="match status" value="1"/>
</dbReference>
<dbReference type="AlphaFoldDB" id="A0A4R5PQC1"/>
<dbReference type="Pfam" id="PF13519">
    <property type="entry name" value="VWA_2"/>
    <property type="match status" value="1"/>
</dbReference>
<dbReference type="Gene3D" id="3.40.50.410">
    <property type="entry name" value="von Willebrand factor, type A domain"/>
    <property type="match status" value="1"/>
</dbReference>
<organism evidence="4 5">
    <name type="scientific">Pseudohoeflea suaedae</name>
    <dbReference type="NCBI Taxonomy" id="877384"/>
    <lineage>
        <taxon>Bacteria</taxon>
        <taxon>Pseudomonadati</taxon>
        <taxon>Pseudomonadota</taxon>
        <taxon>Alphaproteobacteria</taxon>
        <taxon>Hyphomicrobiales</taxon>
        <taxon>Rhizobiaceae</taxon>
        <taxon>Pseudohoeflea</taxon>
    </lineage>
</organism>
<feature type="signal peptide" evidence="2">
    <location>
        <begin position="1"/>
        <end position="25"/>
    </location>
</feature>
<evidence type="ECO:0000313" key="5">
    <source>
        <dbReference type="Proteomes" id="UP000295131"/>
    </source>
</evidence>
<dbReference type="InterPro" id="IPR003609">
    <property type="entry name" value="Pan_app"/>
</dbReference>
<dbReference type="Proteomes" id="UP000295131">
    <property type="component" value="Unassembled WGS sequence"/>
</dbReference>
<dbReference type="RefSeq" id="WP_133283979.1">
    <property type="nucleotide sequence ID" value="NZ_SMSI01000001.1"/>
</dbReference>
<proteinExistence type="predicted"/>
<evidence type="ECO:0000256" key="2">
    <source>
        <dbReference type="SAM" id="SignalP"/>
    </source>
</evidence>
<keyword evidence="2" id="KW-0732">Signal</keyword>
<feature type="region of interest" description="Disordered" evidence="1">
    <location>
        <begin position="399"/>
        <end position="419"/>
    </location>
</feature>
<dbReference type="Pfam" id="PF14295">
    <property type="entry name" value="PAN_4"/>
    <property type="match status" value="1"/>
</dbReference>
<evidence type="ECO:0000259" key="3">
    <source>
        <dbReference type="PROSITE" id="PS50234"/>
    </source>
</evidence>
<dbReference type="SUPFAM" id="SSF53300">
    <property type="entry name" value="vWA-like"/>
    <property type="match status" value="1"/>
</dbReference>
<gene>
    <name evidence="4" type="ORF">E2A64_08750</name>
</gene>
<accession>A0A4R5PQC1</accession>
<feature type="chain" id="PRO_5020243245" evidence="2">
    <location>
        <begin position="26"/>
        <end position="624"/>
    </location>
</feature>
<dbReference type="EMBL" id="SMSI01000001">
    <property type="protein sequence ID" value="TDH39148.1"/>
    <property type="molecule type" value="Genomic_DNA"/>
</dbReference>
<dbReference type="InterPro" id="IPR051266">
    <property type="entry name" value="CLCR"/>
</dbReference>
<evidence type="ECO:0000256" key="1">
    <source>
        <dbReference type="SAM" id="MobiDB-lite"/>
    </source>
</evidence>
<dbReference type="PANTHER" id="PTHR10579">
    <property type="entry name" value="CALCIUM-ACTIVATED CHLORIDE CHANNEL REGULATOR"/>
    <property type="match status" value="1"/>
</dbReference>
<dbReference type="InterPro" id="IPR002035">
    <property type="entry name" value="VWF_A"/>
</dbReference>
<dbReference type="SMART" id="SM00327">
    <property type="entry name" value="VWA"/>
    <property type="match status" value="1"/>
</dbReference>
<dbReference type="InterPro" id="IPR036465">
    <property type="entry name" value="vWFA_dom_sf"/>
</dbReference>
<comment type="caution">
    <text evidence="4">The sequence shown here is derived from an EMBL/GenBank/DDBJ whole genome shotgun (WGS) entry which is preliminary data.</text>
</comment>
<feature type="compositionally biased region" description="Basic and acidic residues" evidence="1">
    <location>
        <begin position="401"/>
        <end position="413"/>
    </location>
</feature>
<sequence length="624" mass="66309">MIRTLIVSLAALCAALLFMPQAARANARAVIVLDASGSMWGQIDGRTKIEIARETLANVLETLPADLDLGLVAYGHREKGNCSDIEEIVAPGPDSRRSIREAVGRINPKGKTPIADSVKAAAQALRFTEEKATVIVITDGIETCSADPCALATELDRMGVDFTAHVIGFGLTEDEGRQVACLAENTGGRYLQARNADELSGALVETVAAAPEPAVTLDEGMEGGIDRPGSDLDSLDLAEPDPALCRTACLDNAQCVAWTFVKPGIQADNARCWLKRPAPEKVENNCCVSGVMSERLAMIDNVKIRVLLAEGAADYDLNGRWDVFAIEDGAPASSSIEGGYGTEVTTTLAPGRYRLTYSKDMVSKDIELDVKPGERIDRDLVLDAGVVTVRVLPDDGAETDPSGRFDLENKNARDGGYGEGTKIVPAGEVRISASLGKAEIEETFALEPGETVRKDMVLGIGILKIDAVYAEGGPQADASGLRVDVMSAKKSLDGKRRHIDGGYGPGNRFKLPPGDYMVTASLGNAAVEQAVTVTRGEMTEAVANLDAGVLFVTAPGAYRIDIFEAKADLEGKRRQIDGAYGEEFQTVLHPGDYIAVATMGDSQGLKRERPATVAAAEREEVTID</sequence>
<protein>
    <submittedName>
        <fullName evidence="4">VWA domain-containing protein</fullName>
    </submittedName>
</protein>
<keyword evidence="5" id="KW-1185">Reference proteome</keyword>
<name>A0A4R5PQC1_9HYPH</name>
<dbReference type="PANTHER" id="PTHR10579:SF43">
    <property type="entry name" value="ZINC FINGER (C3HC4-TYPE RING FINGER) FAMILY PROTEIN"/>
    <property type="match status" value="1"/>
</dbReference>
<evidence type="ECO:0000313" key="4">
    <source>
        <dbReference type="EMBL" id="TDH39148.1"/>
    </source>
</evidence>
<dbReference type="OrthoDB" id="9783818at2"/>